<dbReference type="GO" id="GO:0005524">
    <property type="term" value="F:ATP binding"/>
    <property type="evidence" value="ECO:0007669"/>
    <property type="project" value="UniProtKB-KW"/>
</dbReference>
<dbReference type="PANTHER" id="PTHR21299">
    <property type="entry name" value="CYTIDYLATE KINASE/PANTOATE-BETA-ALANINE LIGASE"/>
    <property type="match status" value="1"/>
</dbReference>
<evidence type="ECO:0000256" key="4">
    <source>
        <dbReference type="ARBA" id="ARBA00022598"/>
    </source>
</evidence>
<dbReference type="Gene3D" id="3.40.50.620">
    <property type="entry name" value="HUPs"/>
    <property type="match status" value="1"/>
</dbReference>
<dbReference type="InterPro" id="IPR042176">
    <property type="entry name" value="Pantoate_ligase_C"/>
</dbReference>
<evidence type="ECO:0000256" key="7">
    <source>
        <dbReference type="ARBA" id="ARBA00022840"/>
    </source>
</evidence>
<dbReference type="FunFam" id="3.40.50.620:FF:000013">
    <property type="entry name" value="Pantothenate synthetase"/>
    <property type="match status" value="1"/>
</dbReference>
<evidence type="ECO:0000313" key="10">
    <source>
        <dbReference type="EMBL" id="SVA35587.1"/>
    </source>
</evidence>
<dbReference type="UniPathway" id="UPA00028">
    <property type="reaction ID" value="UER00005"/>
</dbReference>
<keyword evidence="4" id="KW-0436">Ligase</keyword>
<keyword evidence="5" id="KW-0566">Pantothenate biosynthesis</keyword>
<evidence type="ECO:0000256" key="8">
    <source>
        <dbReference type="ARBA" id="ARBA00032806"/>
    </source>
</evidence>
<keyword evidence="7" id="KW-0067">ATP-binding</keyword>
<reference evidence="10" key="1">
    <citation type="submission" date="2018-05" db="EMBL/GenBank/DDBJ databases">
        <authorList>
            <person name="Lanie J.A."/>
            <person name="Ng W.-L."/>
            <person name="Kazmierczak K.M."/>
            <person name="Andrzejewski T.M."/>
            <person name="Davidsen T.M."/>
            <person name="Wayne K.J."/>
            <person name="Tettelin H."/>
            <person name="Glass J.I."/>
            <person name="Rusch D."/>
            <person name="Podicherti R."/>
            <person name="Tsui H.-C.T."/>
            <person name="Winkler M.E."/>
        </authorList>
    </citation>
    <scope>NUCLEOTIDE SEQUENCE</scope>
</reference>
<dbReference type="GO" id="GO:0005829">
    <property type="term" value="C:cytosol"/>
    <property type="evidence" value="ECO:0007669"/>
    <property type="project" value="TreeGrafter"/>
</dbReference>
<comment type="similarity">
    <text evidence="2">Belongs to the pantothenate synthetase family.</text>
</comment>
<evidence type="ECO:0000256" key="1">
    <source>
        <dbReference type="ARBA" id="ARBA00004990"/>
    </source>
</evidence>
<dbReference type="CDD" id="cd00560">
    <property type="entry name" value="PanC"/>
    <property type="match status" value="1"/>
</dbReference>
<evidence type="ECO:0000256" key="3">
    <source>
        <dbReference type="ARBA" id="ARBA00012219"/>
    </source>
</evidence>
<dbReference type="GO" id="GO:0015940">
    <property type="term" value="P:pantothenate biosynthetic process"/>
    <property type="evidence" value="ECO:0007669"/>
    <property type="project" value="UniProtKB-UniPathway"/>
</dbReference>
<protein>
    <recommendedName>
        <fullName evidence="3">pantoate--beta-alanine ligase (AMP-forming)</fullName>
        <ecNumber evidence="3">6.3.2.1</ecNumber>
    </recommendedName>
    <alternativeName>
        <fullName evidence="8">Pantoate-activating enzyme</fullName>
    </alternativeName>
</protein>
<evidence type="ECO:0000256" key="9">
    <source>
        <dbReference type="ARBA" id="ARBA00048258"/>
    </source>
</evidence>
<dbReference type="SUPFAM" id="SSF52374">
    <property type="entry name" value="Nucleotidylyl transferase"/>
    <property type="match status" value="1"/>
</dbReference>
<comment type="catalytic activity">
    <reaction evidence="9">
        <text>(R)-pantoate + beta-alanine + ATP = (R)-pantothenate + AMP + diphosphate + H(+)</text>
        <dbReference type="Rhea" id="RHEA:10912"/>
        <dbReference type="ChEBI" id="CHEBI:15378"/>
        <dbReference type="ChEBI" id="CHEBI:15980"/>
        <dbReference type="ChEBI" id="CHEBI:29032"/>
        <dbReference type="ChEBI" id="CHEBI:30616"/>
        <dbReference type="ChEBI" id="CHEBI:33019"/>
        <dbReference type="ChEBI" id="CHEBI:57966"/>
        <dbReference type="ChEBI" id="CHEBI:456215"/>
        <dbReference type="EC" id="6.3.2.1"/>
    </reaction>
</comment>
<dbReference type="NCBIfam" id="TIGR00018">
    <property type="entry name" value="panC"/>
    <property type="match status" value="1"/>
</dbReference>
<dbReference type="EC" id="6.3.2.1" evidence="3"/>
<name>A0A381V7C5_9ZZZZ</name>
<evidence type="ECO:0000256" key="2">
    <source>
        <dbReference type="ARBA" id="ARBA00009256"/>
    </source>
</evidence>
<evidence type="ECO:0000256" key="6">
    <source>
        <dbReference type="ARBA" id="ARBA00022741"/>
    </source>
</evidence>
<evidence type="ECO:0000256" key="5">
    <source>
        <dbReference type="ARBA" id="ARBA00022655"/>
    </source>
</evidence>
<dbReference type="InterPro" id="IPR014729">
    <property type="entry name" value="Rossmann-like_a/b/a_fold"/>
</dbReference>
<dbReference type="InterPro" id="IPR003721">
    <property type="entry name" value="Pantoate_ligase"/>
</dbReference>
<dbReference type="AlphaFoldDB" id="A0A381V7C5"/>
<keyword evidence="6" id="KW-0547">Nucleotide-binding</keyword>
<dbReference type="HAMAP" id="MF_00158">
    <property type="entry name" value="PanC"/>
    <property type="match status" value="1"/>
</dbReference>
<dbReference type="Pfam" id="PF02569">
    <property type="entry name" value="Pantoate_ligase"/>
    <property type="match status" value="1"/>
</dbReference>
<gene>
    <name evidence="10" type="ORF">METZ01_LOCUS88441</name>
</gene>
<feature type="non-terminal residue" evidence="10">
    <location>
        <position position="1"/>
    </location>
</feature>
<comment type="pathway">
    <text evidence="1">Cofactor biosynthesis; (R)-pantothenate biosynthesis; (R)-pantothenate from (R)-pantoate and beta-alanine: step 1/1.</text>
</comment>
<dbReference type="GO" id="GO:0004592">
    <property type="term" value="F:pantoate-beta-alanine ligase activity"/>
    <property type="evidence" value="ECO:0007669"/>
    <property type="project" value="UniProtKB-EC"/>
</dbReference>
<proteinExistence type="inferred from homology"/>
<dbReference type="EMBL" id="UINC01007898">
    <property type="protein sequence ID" value="SVA35587.1"/>
    <property type="molecule type" value="Genomic_DNA"/>
</dbReference>
<organism evidence="10">
    <name type="scientific">marine metagenome</name>
    <dbReference type="NCBI Taxonomy" id="408172"/>
    <lineage>
        <taxon>unclassified sequences</taxon>
        <taxon>metagenomes</taxon>
        <taxon>ecological metagenomes</taxon>
    </lineage>
</organism>
<accession>A0A381V7C5</accession>
<dbReference type="Gene3D" id="3.30.1300.10">
    <property type="entry name" value="Pantoate-beta-alanine ligase, C-terminal domain"/>
    <property type="match status" value="1"/>
</dbReference>
<dbReference type="PANTHER" id="PTHR21299:SF1">
    <property type="entry name" value="PANTOATE--BETA-ALANINE LIGASE"/>
    <property type="match status" value="1"/>
</dbReference>
<sequence length="289" mass="31889">VFPYGAEDTANMRVISTTKEMFQARRDAVKPVGLVPTMGALHAGHLSLVDQARADNLTVAVSIFVNPTQFGDQKDLLQYPRDMEGDLELLRQHGVDLVFAPTVNEVYPDGFDTWVDVGPLADKLEGLSRPGHFRGVATVVSKLFNVMRPDRAYFGQKDGQQTVVIQKLARDLDMGVEVVVMPTIRELDGLAMSSRNVQLSSEQRHAASVVHRAIFRAFLLWTNGQRDGDTLRKAANKILQAESMVDSIDYVSVASMSTLNEVEQVEGRTMVSAAVHMGPVRLIDNIVLE</sequence>